<feature type="compositionally biased region" description="Low complexity" evidence="1">
    <location>
        <begin position="553"/>
        <end position="573"/>
    </location>
</feature>
<reference evidence="3" key="1">
    <citation type="journal article" date="2019" name="bioRxiv">
        <title>Genomics, evolutionary history and diagnostics of the Alternaria alternata species group including apple and Asian pear pathotypes.</title>
        <authorList>
            <person name="Armitage A.D."/>
            <person name="Cockerton H.M."/>
            <person name="Sreenivasaprasad S."/>
            <person name="Woodhall J.W."/>
            <person name="Lane C.R."/>
            <person name="Harrison R.J."/>
            <person name="Clarkson J.P."/>
        </authorList>
    </citation>
    <scope>NUCLEOTIDE SEQUENCE [LARGE SCALE GENOMIC DNA]</scope>
    <source>
        <strain evidence="3">FERA 1177</strain>
    </source>
</reference>
<comment type="caution">
    <text evidence="2">The sequence shown here is derived from an EMBL/GenBank/DDBJ whole genome shotgun (WGS) entry which is preliminary data.</text>
</comment>
<feature type="compositionally biased region" description="Pro residues" evidence="1">
    <location>
        <begin position="574"/>
        <end position="584"/>
    </location>
</feature>
<dbReference type="AlphaFoldDB" id="A0A4Q4NRU1"/>
<feature type="region of interest" description="Disordered" evidence="1">
    <location>
        <begin position="390"/>
        <end position="479"/>
    </location>
</feature>
<evidence type="ECO:0000256" key="1">
    <source>
        <dbReference type="SAM" id="MobiDB-lite"/>
    </source>
</evidence>
<protein>
    <submittedName>
        <fullName evidence="2">Uncharacterized protein</fullName>
    </submittedName>
</protein>
<accession>A0A4Q4NRU1</accession>
<feature type="compositionally biased region" description="Polar residues" evidence="1">
    <location>
        <begin position="390"/>
        <end position="414"/>
    </location>
</feature>
<evidence type="ECO:0000313" key="2">
    <source>
        <dbReference type="EMBL" id="RYN81158.1"/>
    </source>
</evidence>
<dbReference type="Proteomes" id="UP000291422">
    <property type="component" value="Unassembled WGS sequence"/>
</dbReference>
<feature type="compositionally biased region" description="Basic and acidic residues" evidence="1">
    <location>
        <begin position="442"/>
        <end position="453"/>
    </location>
</feature>
<evidence type="ECO:0000313" key="3">
    <source>
        <dbReference type="Proteomes" id="UP000291422"/>
    </source>
</evidence>
<gene>
    <name evidence="2" type="ORF">AA0117_g2629</name>
</gene>
<dbReference type="EMBL" id="PDXD01000003">
    <property type="protein sequence ID" value="RYN81158.1"/>
    <property type="molecule type" value="Genomic_DNA"/>
</dbReference>
<proteinExistence type="predicted"/>
<organism evidence="2 3">
    <name type="scientific">Alternaria alternata</name>
    <name type="common">Alternaria rot fungus</name>
    <name type="synonym">Torula alternata</name>
    <dbReference type="NCBI Taxonomy" id="5599"/>
    <lineage>
        <taxon>Eukaryota</taxon>
        <taxon>Fungi</taxon>
        <taxon>Dikarya</taxon>
        <taxon>Ascomycota</taxon>
        <taxon>Pezizomycotina</taxon>
        <taxon>Dothideomycetes</taxon>
        <taxon>Pleosporomycetidae</taxon>
        <taxon>Pleosporales</taxon>
        <taxon>Pleosporineae</taxon>
        <taxon>Pleosporaceae</taxon>
        <taxon>Alternaria</taxon>
        <taxon>Alternaria sect. Alternaria</taxon>
        <taxon>Alternaria alternata complex</taxon>
    </lineage>
</organism>
<dbReference type="VEuPathDB" id="FungiDB:CC77DRAFT_733779"/>
<feature type="region of interest" description="Disordered" evidence="1">
    <location>
        <begin position="512"/>
        <end position="584"/>
    </location>
</feature>
<name>A0A4Q4NRU1_ALTAL</name>
<sequence length="584" mass="65339">MCGFTIIHHTVCGHKHVSTTVEHTLLCGWATDRNLQQGIDCAPAPCKFSNDTATCIVATSRLFNHCEDCRAELDIEPRGEDEGVLQKYAHVKKDAVGLYDQAEYQDLENLRNYLREREKRGLKLQEEFDAYVDTQPGGVPHPQLRDFFSQLQPAGYHGLYLDKLRACIQWLSVLEQLATQKAPNKLFTDTVLWVFGQAESVSLVLDRLSDVLACLRQFEPSKPKTTPEKADQSSQKISIELNGSETQIDYLVYLLILQHRGCGLGLTNPDFAHFFNPDFQPSFNRLLTFRIREAARQIRIDKPIPRSIQKHKRYKAGTMNMRNLGYKLYKGLLADEPASNCKAEHIKIPYVDHAERIDIEDEHGNKLIWDANGTSKLMLARSAPEPFQPIEQNQVEEQPETQQGGYGFSYSNSDSDTEPEVRRAPEEPDLSIAGGVLNARVGRTEQLEDRATEDSDDSPALEREHDVPFSPQRTRAPLSFVDPNRKIKALRTRRLKEDTVSRSASLEVHFTVAEDHANEDGLSNGSGTGAKRKHEGTQNSNGRTGGFDFTVASPSMDSSSSLSSLSGPASPELPSSPPPNKPSR</sequence>